<keyword evidence="8" id="KW-1185">Reference proteome</keyword>
<comment type="similarity">
    <text evidence="2">Belongs to the glutathione peroxidase family.</text>
</comment>
<sequence>MVKAPRSGGTEKLSHVFRLRKENGNGEEILLSLQNVRPGNGFKPDFTIMEKVEVNGENAHAVFQFLKSQLPYPSDDSTSFMKSPSSINWAPVKRNDISWNFEKFLVAPDGKPFLRYSKSFQTIEIQKDIKSLIEKFS</sequence>
<dbReference type="SUPFAM" id="SSF52833">
    <property type="entry name" value="Thioredoxin-like"/>
    <property type="match status" value="1"/>
</dbReference>
<proteinExistence type="inferred from homology"/>
<evidence type="ECO:0000256" key="1">
    <source>
        <dbReference type="ARBA" id="ARBA00004613"/>
    </source>
</evidence>
<keyword evidence="4 7" id="KW-0575">Peroxidase</keyword>
<gene>
    <name evidence="7" type="ORF">OCTVUL_1B003368</name>
</gene>
<dbReference type="PANTHER" id="PTHR11592:SF88">
    <property type="entry name" value="GLUTATHIONE PEROXIDASE-RELATED"/>
    <property type="match status" value="1"/>
</dbReference>
<organism evidence="7 8">
    <name type="scientific">Octopus vulgaris</name>
    <name type="common">Common octopus</name>
    <dbReference type="NCBI Taxonomy" id="6645"/>
    <lineage>
        <taxon>Eukaryota</taxon>
        <taxon>Metazoa</taxon>
        <taxon>Spiralia</taxon>
        <taxon>Lophotrochozoa</taxon>
        <taxon>Mollusca</taxon>
        <taxon>Cephalopoda</taxon>
        <taxon>Coleoidea</taxon>
        <taxon>Octopodiformes</taxon>
        <taxon>Octopoda</taxon>
        <taxon>Incirrata</taxon>
        <taxon>Octopodidae</taxon>
        <taxon>Octopus</taxon>
    </lineage>
</organism>
<evidence type="ECO:0000313" key="7">
    <source>
        <dbReference type="EMBL" id="CAI9730588.1"/>
    </source>
</evidence>
<dbReference type="GO" id="GO:0005576">
    <property type="term" value="C:extracellular region"/>
    <property type="evidence" value="ECO:0007669"/>
    <property type="project" value="UniProtKB-SubCell"/>
</dbReference>
<comment type="subcellular location">
    <subcellularLocation>
        <location evidence="1">Secreted</location>
    </subcellularLocation>
</comment>
<keyword evidence="5" id="KW-0732">Signal</keyword>
<evidence type="ECO:0000256" key="4">
    <source>
        <dbReference type="ARBA" id="ARBA00022559"/>
    </source>
</evidence>
<dbReference type="AlphaFoldDB" id="A0AA36BAP3"/>
<evidence type="ECO:0000256" key="2">
    <source>
        <dbReference type="ARBA" id="ARBA00006926"/>
    </source>
</evidence>
<dbReference type="GO" id="GO:0006979">
    <property type="term" value="P:response to oxidative stress"/>
    <property type="evidence" value="ECO:0007669"/>
    <property type="project" value="InterPro"/>
</dbReference>
<dbReference type="PANTHER" id="PTHR11592">
    <property type="entry name" value="GLUTATHIONE PEROXIDASE"/>
    <property type="match status" value="1"/>
</dbReference>
<keyword evidence="6" id="KW-0560">Oxidoreductase</keyword>
<dbReference type="InterPro" id="IPR000889">
    <property type="entry name" value="Glutathione_peroxidase"/>
</dbReference>
<evidence type="ECO:0000256" key="5">
    <source>
        <dbReference type="ARBA" id="ARBA00022729"/>
    </source>
</evidence>
<dbReference type="Gene3D" id="3.40.30.10">
    <property type="entry name" value="Glutaredoxin"/>
    <property type="match status" value="1"/>
</dbReference>
<dbReference type="EMBL" id="OX597824">
    <property type="protein sequence ID" value="CAI9730588.1"/>
    <property type="molecule type" value="Genomic_DNA"/>
</dbReference>
<protein>
    <submittedName>
        <fullName evidence="7">Glutathione peroxidase</fullName>
    </submittedName>
</protein>
<dbReference type="GO" id="GO:0004602">
    <property type="term" value="F:glutathione peroxidase activity"/>
    <property type="evidence" value="ECO:0007669"/>
    <property type="project" value="TreeGrafter"/>
</dbReference>
<keyword evidence="3" id="KW-0964">Secreted</keyword>
<accession>A0AA36BAP3</accession>
<name>A0AA36BAP3_OCTVU</name>
<evidence type="ECO:0000256" key="6">
    <source>
        <dbReference type="ARBA" id="ARBA00023002"/>
    </source>
</evidence>
<evidence type="ECO:0000313" key="8">
    <source>
        <dbReference type="Proteomes" id="UP001162480"/>
    </source>
</evidence>
<reference evidence="7" key="1">
    <citation type="submission" date="2023-08" db="EMBL/GenBank/DDBJ databases">
        <authorList>
            <person name="Alioto T."/>
            <person name="Alioto T."/>
            <person name="Gomez Garrido J."/>
        </authorList>
    </citation>
    <scope>NUCLEOTIDE SEQUENCE</scope>
</reference>
<dbReference type="Pfam" id="PF00255">
    <property type="entry name" value="GSHPx"/>
    <property type="match status" value="1"/>
</dbReference>
<dbReference type="Proteomes" id="UP001162480">
    <property type="component" value="Chromosome 11"/>
</dbReference>
<evidence type="ECO:0000256" key="3">
    <source>
        <dbReference type="ARBA" id="ARBA00022525"/>
    </source>
</evidence>
<dbReference type="InterPro" id="IPR036249">
    <property type="entry name" value="Thioredoxin-like_sf"/>
</dbReference>